<dbReference type="AlphaFoldDB" id="A0A1I1V9N4"/>
<dbReference type="RefSeq" id="WP_091992010.1">
    <property type="nucleotide sequence ID" value="NZ_FOLO01000120.1"/>
</dbReference>
<proteinExistence type="predicted"/>
<name>A0A1I1V9N4_9GAMM</name>
<organism evidence="1 2">
    <name type="scientific">Pseudoalteromonas denitrificans DSM 6059</name>
    <dbReference type="NCBI Taxonomy" id="1123010"/>
    <lineage>
        <taxon>Bacteria</taxon>
        <taxon>Pseudomonadati</taxon>
        <taxon>Pseudomonadota</taxon>
        <taxon>Gammaproteobacteria</taxon>
        <taxon>Alteromonadales</taxon>
        <taxon>Pseudoalteromonadaceae</taxon>
        <taxon>Pseudoalteromonas</taxon>
    </lineage>
</organism>
<protein>
    <recommendedName>
        <fullName evidence="3">Lipoprotein</fullName>
    </recommendedName>
</protein>
<evidence type="ECO:0008006" key="3">
    <source>
        <dbReference type="Google" id="ProtNLM"/>
    </source>
</evidence>
<evidence type="ECO:0000313" key="2">
    <source>
        <dbReference type="Proteomes" id="UP000198862"/>
    </source>
</evidence>
<dbReference type="Proteomes" id="UP000198862">
    <property type="component" value="Unassembled WGS sequence"/>
</dbReference>
<evidence type="ECO:0000313" key="1">
    <source>
        <dbReference type="EMBL" id="SFD79697.1"/>
    </source>
</evidence>
<dbReference type="EMBL" id="FOLO01000120">
    <property type="protein sequence ID" value="SFD79697.1"/>
    <property type="molecule type" value="Genomic_DNA"/>
</dbReference>
<keyword evidence="2" id="KW-1185">Reference proteome</keyword>
<accession>A0A1I1V9N4</accession>
<sequence length="112" mass="12534">MRNLIILMAFLATSCSLSELPYRKATLDNFVEFSSGHDFGYIDEKLKANLWRVKYIGIGGSSHSELKNHLLRRAGDLCSGKFEIQNYGKSDSVVAHRNPVQKPFVEANVLCG</sequence>
<gene>
    <name evidence="1" type="ORF">SAMN02745724_05451</name>
</gene>
<reference evidence="1 2" key="1">
    <citation type="submission" date="2016-10" db="EMBL/GenBank/DDBJ databases">
        <authorList>
            <person name="de Groot N.N."/>
        </authorList>
    </citation>
    <scope>NUCLEOTIDE SEQUENCE [LARGE SCALE GENOMIC DNA]</scope>
    <source>
        <strain evidence="1 2">DSM 6059</strain>
    </source>
</reference>
<dbReference type="PROSITE" id="PS51257">
    <property type="entry name" value="PROKAR_LIPOPROTEIN"/>
    <property type="match status" value="1"/>
</dbReference>